<dbReference type="Gene3D" id="1.10.220.160">
    <property type="match status" value="1"/>
</dbReference>
<dbReference type="GO" id="GO:0008170">
    <property type="term" value="F:N-methyltransferase activity"/>
    <property type="evidence" value="ECO:0007669"/>
    <property type="project" value="UniProtKB-ARBA"/>
</dbReference>
<sequence>MLQQPPIYRQYDRTPLDGVYKALRHKDFADCVLRASVALERSNNWKEFSHKEKSTTESLQYRLQGKEAFCAREYQNALKKYNMALMLAPPNSEAMRLSYYDRAELLMKTKQYQACVKDVETCLALNCPDSMVLKLREMKGAVSNFIWIEQWFYQQASNPYTEEFFKLKGAPNPDIPFATSHVEVKMVSGNPKVVAARDIPVGTVVAVETAFVGATHSLNYITSCHYCYKMDFNLMPCEGCCAVMFCDKRCKEKAMQDGHNIECKITELILDDISLPFRATLKIRQLCSSWDEFISASYGLEHPIEKAGAIRAVSRVMMHLAIHCTPVRLKHFAEVCTEDRMTLLTNSDLGYFPFIGTLRNSCLPNSYTVGLRNSAALITIAPVKKGDELTISYIGHWLEEIPTETLIRTKRLAFHYRTVCRDCIICGGRADIIMLNSRLSNAQARAFKKFVSYAKTMVNISQTIKSDYKETCKILLALSDAPCSKEYVRAFVSFARCIMHCVQFKYPNVMMAESD</sequence>
<dbReference type="GO" id="GO:0008270">
    <property type="term" value="F:zinc ion binding"/>
    <property type="evidence" value="ECO:0007669"/>
    <property type="project" value="UniProtKB-KW"/>
</dbReference>
<evidence type="ECO:0000259" key="4">
    <source>
        <dbReference type="PROSITE" id="PS01360"/>
    </source>
</evidence>
<keyword evidence="6" id="KW-1185">Reference proteome</keyword>
<keyword evidence="3" id="KW-0862">Zinc</keyword>
<dbReference type="SUPFAM" id="SSF82199">
    <property type="entry name" value="SET domain"/>
    <property type="match status" value="1"/>
</dbReference>
<dbReference type="Gene3D" id="2.170.270.10">
    <property type="entry name" value="SET domain"/>
    <property type="match status" value="1"/>
</dbReference>
<dbReference type="InterPro" id="IPR002893">
    <property type="entry name" value="Znf_MYND"/>
</dbReference>
<dbReference type="InterPro" id="IPR011990">
    <property type="entry name" value="TPR-like_helical_dom_sf"/>
</dbReference>
<proteinExistence type="predicted"/>
<dbReference type="PANTHER" id="PTHR47111:SF1">
    <property type="entry name" value="SET AND MYND DOMAIN-CONTAINING PROTEIN 4"/>
    <property type="match status" value="1"/>
</dbReference>
<dbReference type="PANTHER" id="PTHR47111">
    <property type="entry name" value="BCDNA.LD29892"/>
    <property type="match status" value="1"/>
</dbReference>
<feature type="domain" description="MYND-type" evidence="4">
    <location>
        <begin position="224"/>
        <end position="263"/>
    </location>
</feature>
<dbReference type="Proteomes" id="UP001231518">
    <property type="component" value="Chromosome 17"/>
</dbReference>
<gene>
    <name evidence="5" type="ORF">PYW07_005386</name>
</gene>
<dbReference type="Pfam" id="PF00856">
    <property type="entry name" value="SET"/>
    <property type="match status" value="1"/>
</dbReference>
<organism evidence="5 6">
    <name type="scientific">Mythimna separata</name>
    <name type="common">Oriental armyworm</name>
    <name type="synonym">Pseudaletia separata</name>
    <dbReference type="NCBI Taxonomy" id="271217"/>
    <lineage>
        <taxon>Eukaryota</taxon>
        <taxon>Metazoa</taxon>
        <taxon>Ecdysozoa</taxon>
        <taxon>Arthropoda</taxon>
        <taxon>Hexapoda</taxon>
        <taxon>Insecta</taxon>
        <taxon>Pterygota</taxon>
        <taxon>Neoptera</taxon>
        <taxon>Endopterygota</taxon>
        <taxon>Lepidoptera</taxon>
        <taxon>Glossata</taxon>
        <taxon>Ditrysia</taxon>
        <taxon>Noctuoidea</taxon>
        <taxon>Noctuidae</taxon>
        <taxon>Noctuinae</taxon>
        <taxon>Hadenini</taxon>
        <taxon>Mythimna</taxon>
    </lineage>
</organism>
<protein>
    <recommendedName>
        <fullName evidence="4">MYND-type domain-containing protein</fullName>
    </recommendedName>
</protein>
<dbReference type="GO" id="GO:0008276">
    <property type="term" value="F:protein methyltransferase activity"/>
    <property type="evidence" value="ECO:0007669"/>
    <property type="project" value="UniProtKB-ARBA"/>
</dbReference>
<dbReference type="SUPFAM" id="SSF48452">
    <property type="entry name" value="TPR-like"/>
    <property type="match status" value="1"/>
</dbReference>
<evidence type="ECO:0000256" key="1">
    <source>
        <dbReference type="ARBA" id="ARBA00022723"/>
    </source>
</evidence>
<keyword evidence="2" id="KW-0863">Zinc-finger</keyword>
<dbReference type="EMBL" id="JARGEI010000021">
    <property type="protein sequence ID" value="KAJ8712544.1"/>
    <property type="molecule type" value="Genomic_DNA"/>
</dbReference>
<reference evidence="5" key="1">
    <citation type="submission" date="2023-03" db="EMBL/GenBank/DDBJ databases">
        <title>Chromosome-level genomes of two armyworms, Mythimna separata and Mythimna loreyi, provide insights into the biosynthesis and reception of sex pheromones.</title>
        <authorList>
            <person name="Zhao H."/>
        </authorList>
    </citation>
    <scope>NUCLEOTIDE SEQUENCE</scope>
    <source>
        <strain evidence="5">BeijingLab</strain>
        <tissue evidence="5">Pupa</tissue>
    </source>
</reference>
<evidence type="ECO:0000256" key="2">
    <source>
        <dbReference type="ARBA" id="ARBA00022771"/>
    </source>
</evidence>
<dbReference type="InterPro" id="IPR046341">
    <property type="entry name" value="SET_dom_sf"/>
</dbReference>
<dbReference type="SUPFAM" id="SSF144232">
    <property type="entry name" value="HIT/MYND zinc finger-like"/>
    <property type="match status" value="1"/>
</dbReference>
<dbReference type="PROSITE" id="PS01360">
    <property type="entry name" value="ZF_MYND_1"/>
    <property type="match status" value="1"/>
</dbReference>
<keyword evidence="1" id="KW-0479">Metal-binding</keyword>
<dbReference type="InterPro" id="IPR001214">
    <property type="entry name" value="SET_dom"/>
</dbReference>
<dbReference type="AlphaFoldDB" id="A0AAD7YE88"/>
<accession>A0AAD7YE88</accession>
<evidence type="ECO:0000256" key="3">
    <source>
        <dbReference type="ARBA" id="ARBA00022833"/>
    </source>
</evidence>
<dbReference type="Gene3D" id="6.10.140.2220">
    <property type="match status" value="1"/>
</dbReference>
<dbReference type="GO" id="GO:0008757">
    <property type="term" value="F:S-adenosylmethionine-dependent methyltransferase activity"/>
    <property type="evidence" value="ECO:0007669"/>
    <property type="project" value="UniProtKB-ARBA"/>
</dbReference>
<evidence type="ECO:0000313" key="6">
    <source>
        <dbReference type="Proteomes" id="UP001231518"/>
    </source>
</evidence>
<comment type="caution">
    <text evidence="5">The sequence shown here is derived from an EMBL/GenBank/DDBJ whole genome shotgun (WGS) entry which is preliminary data.</text>
</comment>
<evidence type="ECO:0000313" key="5">
    <source>
        <dbReference type="EMBL" id="KAJ8712544.1"/>
    </source>
</evidence>
<name>A0AAD7YE88_MYTSE</name>
<dbReference type="Gene3D" id="1.25.40.10">
    <property type="entry name" value="Tetratricopeptide repeat domain"/>
    <property type="match status" value="1"/>
</dbReference>